<comment type="caution">
    <text evidence="3">The sequence shown here is derived from an EMBL/GenBank/DDBJ whole genome shotgun (WGS) entry which is preliminary data.</text>
</comment>
<keyword evidence="2" id="KW-1133">Transmembrane helix</keyword>
<evidence type="ECO:0000256" key="1">
    <source>
        <dbReference type="SAM" id="MobiDB-lite"/>
    </source>
</evidence>
<dbReference type="EMBL" id="QJNU01000062">
    <property type="protein sequence ID" value="RYP08471.1"/>
    <property type="molecule type" value="Genomic_DNA"/>
</dbReference>
<proteinExistence type="predicted"/>
<keyword evidence="2" id="KW-0472">Membrane</keyword>
<evidence type="ECO:0000313" key="3">
    <source>
        <dbReference type="EMBL" id="RYP08471.1"/>
    </source>
</evidence>
<dbReference type="OrthoDB" id="4779809at2759"/>
<dbReference type="AlphaFoldDB" id="A0A4Q4TMQ1"/>
<name>A0A4Q4TMQ1_9PEZI</name>
<reference evidence="3 4" key="1">
    <citation type="submission" date="2018-06" db="EMBL/GenBank/DDBJ databases">
        <title>Complete Genomes of Monosporascus.</title>
        <authorList>
            <person name="Robinson A.J."/>
            <person name="Natvig D.O."/>
        </authorList>
    </citation>
    <scope>NUCLEOTIDE SEQUENCE [LARGE SCALE GENOMIC DNA]</scope>
    <source>
        <strain evidence="3 4">CBS 110550</strain>
    </source>
</reference>
<feature type="region of interest" description="Disordered" evidence="1">
    <location>
        <begin position="73"/>
        <end position="117"/>
    </location>
</feature>
<feature type="transmembrane region" description="Helical" evidence="2">
    <location>
        <begin position="12"/>
        <end position="38"/>
    </location>
</feature>
<sequence>MGPHALRAPISAAFCNAVTLALFFLSSVPMIIFIITVITRTTTNNNNNNNRATATRAREARAARTQAAAAAEAAAAAVDSVPEPEPKPEPKGPPASDPAAEPSTPARPPRQRPVQGARRAVPCEGCLRFALSGRSTGACYDAAVGSRCWRCASGHTCHPVPALIRPFAVRLVAALKAGDRPTVRRLRTAVRAL</sequence>
<protein>
    <submittedName>
        <fullName evidence="3">Uncharacterized protein</fullName>
    </submittedName>
</protein>
<keyword evidence="4" id="KW-1185">Reference proteome</keyword>
<gene>
    <name evidence="3" type="ORF">DL764_001897</name>
</gene>
<evidence type="ECO:0000256" key="2">
    <source>
        <dbReference type="SAM" id="Phobius"/>
    </source>
</evidence>
<evidence type="ECO:0000313" key="4">
    <source>
        <dbReference type="Proteomes" id="UP000293360"/>
    </source>
</evidence>
<dbReference type="Proteomes" id="UP000293360">
    <property type="component" value="Unassembled WGS sequence"/>
</dbReference>
<accession>A0A4Q4TMQ1</accession>
<keyword evidence="2" id="KW-0812">Transmembrane</keyword>
<organism evidence="3 4">
    <name type="scientific">Monosporascus ibericus</name>
    <dbReference type="NCBI Taxonomy" id="155417"/>
    <lineage>
        <taxon>Eukaryota</taxon>
        <taxon>Fungi</taxon>
        <taxon>Dikarya</taxon>
        <taxon>Ascomycota</taxon>
        <taxon>Pezizomycotina</taxon>
        <taxon>Sordariomycetes</taxon>
        <taxon>Xylariomycetidae</taxon>
        <taxon>Xylariales</taxon>
        <taxon>Xylariales incertae sedis</taxon>
        <taxon>Monosporascus</taxon>
    </lineage>
</organism>